<dbReference type="EMBL" id="CP002049">
    <property type="protein sequence ID" value="ADI14632.1"/>
    <property type="molecule type" value="Genomic_DNA"/>
</dbReference>
<evidence type="ECO:0000313" key="12">
    <source>
        <dbReference type="EMBL" id="ADI14632.1"/>
    </source>
</evidence>
<dbReference type="PANTHER" id="PTHR45444:SF3">
    <property type="entry name" value="XANTHINE DEHYDROGENASE"/>
    <property type="match status" value="1"/>
</dbReference>
<dbReference type="STRING" id="649638.Trad_1511"/>
<comment type="cofactor">
    <cofactor evidence="9">
        <name>[2Fe-2S] cluster</name>
        <dbReference type="ChEBI" id="CHEBI:190135"/>
    </cofactor>
</comment>
<evidence type="ECO:0000256" key="3">
    <source>
        <dbReference type="ARBA" id="ARBA00006849"/>
    </source>
</evidence>
<comment type="similarity">
    <text evidence="3">Belongs to the xanthine dehydrogenase family.</text>
</comment>
<dbReference type="InterPro" id="IPR046867">
    <property type="entry name" value="AldOxase/xan_DH_MoCoBD2"/>
</dbReference>
<comment type="cofactor">
    <cofactor evidence="1">
        <name>Mo-molybdopterin</name>
        <dbReference type="ChEBI" id="CHEBI:71302"/>
    </cofactor>
</comment>
<dbReference type="EC" id="1.17.1.4" evidence="12"/>
<dbReference type="Gene3D" id="3.90.1170.50">
    <property type="entry name" value="Aldehyde oxidase/xanthine dehydrogenase, a/b hammerhead"/>
    <property type="match status" value="1"/>
</dbReference>
<dbReference type="GO" id="GO:0005506">
    <property type="term" value="F:iron ion binding"/>
    <property type="evidence" value="ECO:0007669"/>
    <property type="project" value="InterPro"/>
</dbReference>
<dbReference type="KEGG" id="tra:Trad_1511"/>
<dbReference type="Pfam" id="PF02738">
    <property type="entry name" value="MoCoBD_1"/>
    <property type="match status" value="1"/>
</dbReference>
<keyword evidence="6 12" id="KW-0560">Oxidoreductase</keyword>
<dbReference type="InterPro" id="IPR016208">
    <property type="entry name" value="Ald_Oxase/xanthine_DH-like"/>
</dbReference>
<keyword evidence="7" id="KW-0408">Iron</keyword>
<dbReference type="InterPro" id="IPR008274">
    <property type="entry name" value="AldOxase/xan_DH_MoCoBD1"/>
</dbReference>
<organism evidence="12 13">
    <name type="scientific">Truepera radiovictrix (strain DSM 17093 / CIP 108686 / LMG 22925 / RQ-24)</name>
    <dbReference type="NCBI Taxonomy" id="649638"/>
    <lineage>
        <taxon>Bacteria</taxon>
        <taxon>Thermotogati</taxon>
        <taxon>Deinococcota</taxon>
        <taxon>Deinococci</taxon>
        <taxon>Trueperales</taxon>
        <taxon>Trueperaceae</taxon>
        <taxon>Truepera</taxon>
    </lineage>
</organism>
<evidence type="ECO:0000256" key="9">
    <source>
        <dbReference type="ARBA" id="ARBA00034078"/>
    </source>
</evidence>
<dbReference type="GO" id="GO:0030151">
    <property type="term" value="F:molybdenum ion binding"/>
    <property type="evidence" value="ECO:0007669"/>
    <property type="project" value="InterPro"/>
</dbReference>
<evidence type="ECO:0000256" key="4">
    <source>
        <dbReference type="ARBA" id="ARBA00022714"/>
    </source>
</evidence>
<evidence type="ECO:0000256" key="8">
    <source>
        <dbReference type="ARBA" id="ARBA00023014"/>
    </source>
</evidence>
<protein>
    <submittedName>
        <fullName evidence="12">Xanthine dehydrogenase, molybdopterin binding subunit</fullName>
        <ecNumber evidence="12">1.17.1.4</ecNumber>
    </submittedName>
</protein>
<dbReference type="InterPro" id="IPR014309">
    <property type="entry name" value="Xanthine_DH_Mopterin-bd_su"/>
</dbReference>
<dbReference type="eggNOG" id="COG4631">
    <property type="taxonomic scope" value="Bacteria"/>
</dbReference>
<proteinExistence type="inferred from homology"/>
<keyword evidence="5" id="KW-0479">Metal-binding</keyword>
<evidence type="ECO:0000259" key="11">
    <source>
        <dbReference type="SMART" id="SM01008"/>
    </source>
</evidence>
<dbReference type="HOGENOM" id="CLU_001681_4_1_0"/>
<dbReference type="InterPro" id="IPR037165">
    <property type="entry name" value="AldOxase/xan_DH_Mopterin-bd_sf"/>
</dbReference>
<evidence type="ECO:0000256" key="5">
    <source>
        <dbReference type="ARBA" id="ARBA00022723"/>
    </source>
</evidence>
<evidence type="ECO:0000256" key="1">
    <source>
        <dbReference type="ARBA" id="ARBA00001924"/>
    </source>
</evidence>
<dbReference type="NCBIfam" id="TIGR02965">
    <property type="entry name" value="xanthine_xdhB"/>
    <property type="match status" value="1"/>
</dbReference>
<dbReference type="GO" id="GO:0004854">
    <property type="term" value="F:xanthine dehydrogenase activity"/>
    <property type="evidence" value="ECO:0007669"/>
    <property type="project" value="UniProtKB-EC"/>
</dbReference>
<comment type="cofactor">
    <cofactor evidence="2">
        <name>FAD</name>
        <dbReference type="ChEBI" id="CHEBI:57692"/>
    </cofactor>
</comment>
<dbReference type="GO" id="GO:0051537">
    <property type="term" value="F:2 iron, 2 sulfur cluster binding"/>
    <property type="evidence" value="ECO:0007669"/>
    <property type="project" value="UniProtKB-KW"/>
</dbReference>
<name>D7CXN0_TRURR</name>
<dbReference type="Pfam" id="PF20256">
    <property type="entry name" value="MoCoBD_2"/>
    <property type="match status" value="1"/>
</dbReference>
<comment type="cofactor">
    <cofactor evidence="10">
        <name>Mo-molybdopterin cytosine dinucleotide</name>
        <dbReference type="ChEBI" id="CHEBI:71308"/>
    </cofactor>
</comment>
<sequence length="779" mass="82913">MSLPDPIGRALPHESARAHVQGSARYTADLPDLAGTLHAAPVCAPHARARLVALDVSAALAHPGVATVLTAADVPGVNDSSAHGGDEPLFADPEVLYWGHAVAWVLAESEAAARAGAALVRATCEPLPALLSIEAAIAAGSFHGPEQRLRWGDPEAALARAPHRLEGELFVGAQDHFYLETHTAYALLEPDHTLHVYSSTQHPSETQGVVAQVLGVPANRVTVTCLRMGGGFGGKESQGAPYAAVAALGALKTGRPVRVRLRRSDDMVMTGKRHPFWGRYEVGFHPDGTLGAVVLELFSDGGFSSDLSLPVMGRALFHADNAYYAPHRLVRGRVCKTHKTSQTAFRGFGGPQGMLFAEEIIDRVARSLGLPPDAVRARNLYCAAGARATTHYGQLILDSHLERVWHEVLSRADVARRRAELAAFNAAHPHCKRALAVTPVKFGISFTKTPMNQAGALVLIYLDGSVQLNHGGTEMGQGLLTKTLQVAAATLGVPLERLRVMPTATDKVPNTSPTAASSGSDLNGQAVKAACETLKGRLAGVAAKLLGLSAPEVLRFEGGEIFCPYQPQRRLLFTDVVRQAYLEQVPLFATGYYRTPNLHFDPATGRGRPFHYFACGAAASEVEVDGFTGAFKLRRVDIVQDVGAPLNPLIDRGQIEGGFVQGLGWLTMEEALWDAAGRFVTNAPSTYKIPTIADVPEAFHVAFLPDAATPGVIGGSKAVGEPPLMLALSVREALREAVAAFTEAPPRRVELAAPATPEAILWAIERVRAEPVRDLVSGD</sequence>
<dbReference type="RefSeq" id="WP_013178000.1">
    <property type="nucleotide sequence ID" value="NC_014221.1"/>
</dbReference>
<keyword evidence="4" id="KW-0001">2Fe-2S</keyword>
<reference evidence="13" key="1">
    <citation type="submission" date="2010-05" db="EMBL/GenBank/DDBJ databases">
        <title>The complete genome of Truepera radiovictris DSM 17093.</title>
        <authorList>
            <consortium name="US DOE Joint Genome Institute (JGI-PGF)"/>
            <person name="Lucas S."/>
            <person name="Copeland A."/>
            <person name="Lapidus A."/>
            <person name="Glavina del Rio T."/>
            <person name="Dalin E."/>
            <person name="Tice H."/>
            <person name="Bruce D."/>
            <person name="Goodwin L."/>
            <person name="Pitluck S."/>
            <person name="Kyrpides N."/>
            <person name="Mavromatis K."/>
            <person name="Ovchinnikova G."/>
            <person name="Munk A.C."/>
            <person name="Detter J.C."/>
            <person name="Han C."/>
            <person name="Tapia R."/>
            <person name="Land M."/>
            <person name="Hauser L."/>
            <person name="Markowitz V."/>
            <person name="Cheng J.-F."/>
            <person name="Hugenholtz P."/>
            <person name="Woyke T."/>
            <person name="Wu D."/>
            <person name="Tindall B."/>
            <person name="Pomrenke H.G."/>
            <person name="Brambilla E."/>
            <person name="Klenk H.-P."/>
            <person name="Eisen J.A."/>
        </authorList>
    </citation>
    <scope>NUCLEOTIDE SEQUENCE [LARGE SCALE GENOMIC DNA]</scope>
    <source>
        <strain evidence="13">DSM 17093 / CIP 108686 / LMG 22925 / RQ-24</strain>
    </source>
</reference>
<evidence type="ECO:0000313" key="13">
    <source>
        <dbReference type="Proteomes" id="UP000000379"/>
    </source>
</evidence>
<dbReference type="InterPro" id="IPR036856">
    <property type="entry name" value="Ald_Oxase/Xan_DH_a/b_sf"/>
</dbReference>
<dbReference type="OrthoDB" id="221297at2"/>
<dbReference type="Pfam" id="PF01315">
    <property type="entry name" value="Ald_Xan_dh_C"/>
    <property type="match status" value="1"/>
</dbReference>
<dbReference type="InterPro" id="IPR000674">
    <property type="entry name" value="Ald_Oxase/Xan_DH_a/b"/>
</dbReference>
<reference evidence="12 13" key="2">
    <citation type="journal article" date="2011" name="Stand. Genomic Sci.">
        <title>Complete genome sequence of Truepera radiovictrix type strain (RQ-24).</title>
        <authorList>
            <person name="Ivanova N."/>
            <person name="Rohde C."/>
            <person name="Munk C."/>
            <person name="Nolan M."/>
            <person name="Lucas S."/>
            <person name="Del Rio T.G."/>
            <person name="Tice H."/>
            <person name="Deshpande S."/>
            <person name="Cheng J.F."/>
            <person name="Tapia R."/>
            <person name="Han C."/>
            <person name="Goodwin L."/>
            <person name="Pitluck S."/>
            <person name="Liolios K."/>
            <person name="Mavromatis K."/>
            <person name="Mikhailova N."/>
            <person name="Pati A."/>
            <person name="Chen A."/>
            <person name="Palaniappan K."/>
            <person name="Land M."/>
            <person name="Hauser L."/>
            <person name="Chang Y.J."/>
            <person name="Jeffries C.D."/>
            <person name="Brambilla E."/>
            <person name="Rohde M."/>
            <person name="Goker M."/>
            <person name="Tindall B.J."/>
            <person name="Woyke T."/>
            <person name="Bristow J."/>
            <person name="Eisen J.A."/>
            <person name="Markowitz V."/>
            <person name="Hugenholtz P."/>
            <person name="Kyrpides N.C."/>
            <person name="Klenk H.P."/>
            <person name="Lapidus A."/>
        </authorList>
    </citation>
    <scope>NUCLEOTIDE SEQUENCE [LARGE SCALE GENOMIC DNA]</scope>
    <source>
        <strain evidence="13">DSM 17093 / CIP 108686 / LMG 22925 / RQ-24</strain>
    </source>
</reference>
<evidence type="ECO:0000256" key="10">
    <source>
        <dbReference type="ARBA" id="ARBA00053029"/>
    </source>
</evidence>
<accession>D7CXN0</accession>
<gene>
    <name evidence="12" type="ordered locus">Trad_1511</name>
</gene>
<dbReference type="SUPFAM" id="SSF56003">
    <property type="entry name" value="Molybdenum cofactor-binding domain"/>
    <property type="match status" value="1"/>
</dbReference>
<evidence type="ECO:0000256" key="2">
    <source>
        <dbReference type="ARBA" id="ARBA00001974"/>
    </source>
</evidence>
<keyword evidence="13" id="KW-1185">Reference proteome</keyword>
<dbReference type="Gene3D" id="3.30.365.10">
    <property type="entry name" value="Aldehyde oxidase/xanthine dehydrogenase, molybdopterin binding domain"/>
    <property type="match status" value="4"/>
</dbReference>
<dbReference type="SMART" id="SM01008">
    <property type="entry name" value="Ald_Xan_dh_C"/>
    <property type="match status" value="1"/>
</dbReference>
<evidence type="ECO:0000256" key="6">
    <source>
        <dbReference type="ARBA" id="ARBA00023002"/>
    </source>
</evidence>
<evidence type="ECO:0000256" key="7">
    <source>
        <dbReference type="ARBA" id="ARBA00023004"/>
    </source>
</evidence>
<dbReference type="SUPFAM" id="SSF54665">
    <property type="entry name" value="CO dehydrogenase molybdoprotein N-domain-like"/>
    <property type="match status" value="1"/>
</dbReference>
<keyword evidence="8" id="KW-0411">Iron-sulfur</keyword>
<dbReference type="PANTHER" id="PTHR45444">
    <property type="entry name" value="XANTHINE DEHYDROGENASE"/>
    <property type="match status" value="1"/>
</dbReference>
<dbReference type="FunFam" id="3.30.365.10:FF:000001">
    <property type="entry name" value="Xanthine dehydrogenase oxidase"/>
    <property type="match status" value="1"/>
</dbReference>
<dbReference type="Proteomes" id="UP000000379">
    <property type="component" value="Chromosome"/>
</dbReference>
<dbReference type="FunFam" id="3.30.365.10:FF:000002">
    <property type="entry name" value="Xanthine dehydrogenase oxidase"/>
    <property type="match status" value="1"/>
</dbReference>
<feature type="domain" description="Aldehyde oxidase/xanthine dehydrogenase a/b hammerhead" evidence="11">
    <location>
        <begin position="21"/>
        <end position="128"/>
    </location>
</feature>
<dbReference type="AlphaFoldDB" id="D7CXN0"/>